<dbReference type="InterPro" id="IPR011033">
    <property type="entry name" value="PRC_barrel-like_sf"/>
</dbReference>
<dbReference type="RefSeq" id="WP_091348030.1">
    <property type="nucleotide sequence ID" value="NZ_FOIF01000002.1"/>
</dbReference>
<dbReference type="Pfam" id="PF05239">
    <property type="entry name" value="PRC"/>
    <property type="match status" value="2"/>
</dbReference>
<protein>
    <submittedName>
        <fullName evidence="2">Uncharacterized protein YrrD, contains PRC-barrel domain</fullName>
    </submittedName>
</protein>
<evidence type="ECO:0000259" key="1">
    <source>
        <dbReference type="Pfam" id="PF05239"/>
    </source>
</evidence>
<proteinExistence type="predicted"/>
<accession>A0A1H9Y8K3</accession>
<dbReference type="InterPro" id="IPR027275">
    <property type="entry name" value="PRC-brl_dom"/>
</dbReference>
<feature type="domain" description="PRC-barrel" evidence="1">
    <location>
        <begin position="85"/>
        <end position="156"/>
    </location>
</feature>
<dbReference type="EMBL" id="FOIF01000002">
    <property type="protein sequence ID" value="SES65261.1"/>
    <property type="molecule type" value="Genomic_DNA"/>
</dbReference>
<feature type="domain" description="PRC-barrel" evidence="1">
    <location>
        <begin position="4"/>
        <end position="74"/>
    </location>
</feature>
<name>A0A1H9Y8K3_9FIRM</name>
<reference evidence="3" key="1">
    <citation type="submission" date="2016-10" db="EMBL/GenBank/DDBJ databases">
        <authorList>
            <person name="Varghese N."/>
            <person name="Submissions S."/>
        </authorList>
    </citation>
    <scope>NUCLEOTIDE SEQUENCE [LARGE SCALE GENOMIC DNA]</scope>
    <source>
        <strain evidence="3">DSM 13577</strain>
    </source>
</reference>
<gene>
    <name evidence="2" type="ORF">SAMN03080614_100221</name>
</gene>
<keyword evidence="3" id="KW-1185">Reference proteome</keyword>
<organism evidence="2 3">
    <name type="scientific">Anaerobranca gottschalkii DSM 13577</name>
    <dbReference type="NCBI Taxonomy" id="1120990"/>
    <lineage>
        <taxon>Bacteria</taxon>
        <taxon>Bacillati</taxon>
        <taxon>Bacillota</taxon>
        <taxon>Clostridia</taxon>
        <taxon>Eubacteriales</taxon>
        <taxon>Proteinivoracaceae</taxon>
        <taxon>Anaerobranca</taxon>
    </lineage>
</organism>
<dbReference type="STRING" id="1120990.SAMN03080614_100221"/>
<dbReference type="Proteomes" id="UP000243819">
    <property type="component" value="Unassembled WGS sequence"/>
</dbReference>
<sequence length="157" mass="17358">MLKSKDVIGLPVINLNEGNQIGKVSDLIINPTEKKVVILELNEKVGLFKKSQSSLTLDKISSIGSDAVTVENLEFDKDIPKELESYRFTNLVGRNIMLENGSILGKLGEITFSFPSGEITTLTIKDNKTNLFGEEKGEVEMSKIRTIGKDAIIVFNR</sequence>
<dbReference type="PANTHER" id="PTHR36740">
    <property type="entry name" value="PRC DOMAIN-CONTAINING PROTEIN"/>
    <property type="match status" value="1"/>
</dbReference>
<dbReference type="SUPFAM" id="SSF50346">
    <property type="entry name" value="PRC-barrel domain"/>
    <property type="match status" value="2"/>
</dbReference>
<dbReference type="AlphaFoldDB" id="A0A1H9Y8K3"/>
<dbReference type="OrthoDB" id="53812at2"/>
<evidence type="ECO:0000313" key="2">
    <source>
        <dbReference type="EMBL" id="SES65261.1"/>
    </source>
</evidence>
<dbReference type="Gene3D" id="2.30.30.240">
    <property type="entry name" value="PRC-barrel domain"/>
    <property type="match status" value="2"/>
</dbReference>
<evidence type="ECO:0000313" key="3">
    <source>
        <dbReference type="Proteomes" id="UP000243819"/>
    </source>
</evidence>
<dbReference type="PANTHER" id="PTHR36740:SF1">
    <property type="entry name" value="PRC-BARREL DOMAIN-CONTAINING PROTEIN"/>
    <property type="match status" value="1"/>
</dbReference>